<comment type="subcellular location">
    <subcellularLocation>
        <location evidence="1">Membrane</location>
        <topology evidence="1">Multi-pass membrane protein</topology>
    </subcellularLocation>
</comment>
<sequence length="209" mass="21987">MSDPAGTQVDRPARGEVVHGWATVPNAITLARLVVFVPLVVWLVLGTDARLAATVALVVFGATDWVDGFLARRTHTVSDVGIWLDPVADRLGILIILVTMTVAGLVPWWVLALIVVTDVVVLLAGLRFRSRIERMRASWAGKVRTALIMVAMPAALLGDAAIPGAGAFTLVGLVAFGAGAVLHVLAGAGYVLRLAGRLEADPDARTAIF</sequence>
<feature type="transmembrane region" description="Helical" evidence="12">
    <location>
        <begin position="91"/>
        <end position="124"/>
    </location>
</feature>
<dbReference type="Gene3D" id="1.20.120.1760">
    <property type="match status" value="1"/>
</dbReference>
<keyword evidence="10" id="KW-1208">Phospholipid metabolism</keyword>
<dbReference type="InterPro" id="IPR043130">
    <property type="entry name" value="CDP-OH_PTrfase_TM_dom"/>
</dbReference>
<keyword evidence="3" id="KW-0444">Lipid biosynthesis</keyword>
<keyword evidence="8 12" id="KW-0472">Membrane</keyword>
<evidence type="ECO:0000313" key="14">
    <source>
        <dbReference type="Proteomes" id="UP000252770"/>
    </source>
</evidence>
<evidence type="ECO:0000256" key="10">
    <source>
        <dbReference type="ARBA" id="ARBA00023264"/>
    </source>
</evidence>
<dbReference type="PIRSF" id="PIRSF000847">
    <property type="entry name" value="Phos_ph_gly_syn"/>
    <property type="match status" value="1"/>
</dbReference>
<feature type="transmembrane region" description="Helical" evidence="12">
    <location>
        <begin position="145"/>
        <end position="162"/>
    </location>
</feature>
<dbReference type="GO" id="GO:0008444">
    <property type="term" value="F:CDP-diacylglycerol-glycerol-3-phosphate 3-phosphatidyltransferase activity"/>
    <property type="evidence" value="ECO:0007669"/>
    <property type="project" value="InterPro"/>
</dbReference>
<dbReference type="PROSITE" id="PS00379">
    <property type="entry name" value="CDP_ALCOHOL_P_TRANSF"/>
    <property type="match status" value="1"/>
</dbReference>
<dbReference type="PANTHER" id="PTHR14269">
    <property type="entry name" value="CDP-DIACYLGLYCEROL--GLYCEROL-3-PHOSPHATE 3-PHOSPHATIDYLTRANSFERASE-RELATED"/>
    <property type="match status" value="1"/>
</dbReference>
<reference evidence="13 14" key="1">
    <citation type="submission" date="2018-07" db="EMBL/GenBank/DDBJ databases">
        <title>Desertimonas flava gen. nov. sp. nov.</title>
        <authorList>
            <person name="Liu S."/>
        </authorList>
    </citation>
    <scope>NUCLEOTIDE SEQUENCE [LARGE SCALE GENOMIC DNA]</scope>
    <source>
        <strain evidence="13 14">16Sb5-5</strain>
    </source>
</reference>
<organism evidence="13 14">
    <name type="scientific">Desertihabitans brevis</name>
    <dbReference type="NCBI Taxonomy" id="2268447"/>
    <lineage>
        <taxon>Bacteria</taxon>
        <taxon>Bacillati</taxon>
        <taxon>Actinomycetota</taxon>
        <taxon>Actinomycetes</taxon>
        <taxon>Propionibacteriales</taxon>
        <taxon>Propionibacteriaceae</taxon>
        <taxon>Desertihabitans</taxon>
    </lineage>
</organism>
<evidence type="ECO:0000256" key="8">
    <source>
        <dbReference type="ARBA" id="ARBA00023136"/>
    </source>
</evidence>
<dbReference type="Pfam" id="PF01066">
    <property type="entry name" value="CDP-OH_P_transf"/>
    <property type="match status" value="1"/>
</dbReference>
<evidence type="ECO:0000256" key="2">
    <source>
        <dbReference type="ARBA" id="ARBA00010441"/>
    </source>
</evidence>
<evidence type="ECO:0000256" key="6">
    <source>
        <dbReference type="ARBA" id="ARBA00022989"/>
    </source>
</evidence>
<evidence type="ECO:0000256" key="3">
    <source>
        <dbReference type="ARBA" id="ARBA00022516"/>
    </source>
</evidence>
<accession>A0A367YX62</accession>
<dbReference type="InterPro" id="IPR048254">
    <property type="entry name" value="CDP_ALCOHOL_P_TRANSF_CS"/>
</dbReference>
<feature type="transmembrane region" description="Helical" evidence="12">
    <location>
        <begin position="20"/>
        <end position="44"/>
    </location>
</feature>
<evidence type="ECO:0000256" key="1">
    <source>
        <dbReference type="ARBA" id="ARBA00004141"/>
    </source>
</evidence>
<dbReference type="PANTHER" id="PTHR14269:SF62">
    <property type="entry name" value="CDP-DIACYLGLYCEROL--GLYCEROL-3-PHOSPHATE 3-PHOSPHATIDYLTRANSFERASE 1, CHLOROPLASTIC"/>
    <property type="match status" value="1"/>
</dbReference>
<keyword evidence="6 12" id="KW-1133">Transmembrane helix</keyword>
<feature type="transmembrane region" description="Helical" evidence="12">
    <location>
        <begin position="51"/>
        <end position="71"/>
    </location>
</feature>
<evidence type="ECO:0000256" key="7">
    <source>
        <dbReference type="ARBA" id="ARBA00023098"/>
    </source>
</evidence>
<keyword evidence="9" id="KW-0594">Phospholipid biosynthesis</keyword>
<evidence type="ECO:0000256" key="5">
    <source>
        <dbReference type="ARBA" id="ARBA00022692"/>
    </source>
</evidence>
<evidence type="ECO:0000313" key="13">
    <source>
        <dbReference type="EMBL" id="RCK70327.1"/>
    </source>
</evidence>
<dbReference type="InterPro" id="IPR004570">
    <property type="entry name" value="Phosphatidylglycerol_P_synth"/>
</dbReference>
<feature type="transmembrane region" description="Helical" evidence="12">
    <location>
        <begin position="168"/>
        <end position="192"/>
    </location>
</feature>
<keyword evidence="7" id="KW-0443">Lipid metabolism</keyword>
<dbReference type="EMBL" id="QOUI01000003">
    <property type="protein sequence ID" value="RCK70327.1"/>
    <property type="molecule type" value="Genomic_DNA"/>
</dbReference>
<keyword evidence="14" id="KW-1185">Reference proteome</keyword>
<dbReference type="AlphaFoldDB" id="A0A367YX62"/>
<keyword evidence="4 11" id="KW-0808">Transferase</keyword>
<dbReference type="InterPro" id="IPR050324">
    <property type="entry name" value="CDP-alcohol_PTase-I"/>
</dbReference>
<dbReference type="InterPro" id="IPR000462">
    <property type="entry name" value="CDP-OH_P_trans"/>
</dbReference>
<comment type="caution">
    <text evidence="13">The sequence shown here is derived from an EMBL/GenBank/DDBJ whole genome shotgun (WGS) entry which is preliminary data.</text>
</comment>
<evidence type="ECO:0000256" key="9">
    <source>
        <dbReference type="ARBA" id="ARBA00023209"/>
    </source>
</evidence>
<comment type="similarity">
    <text evidence="2 11">Belongs to the CDP-alcohol phosphatidyltransferase class-I family.</text>
</comment>
<dbReference type="GO" id="GO:0016020">
    <property type="term" value="C:membrane"/>
    <property type="evidence" value="ECO:0007669"/>
    <property type="project" value="UniProtKB-SubCell"/>
</dbReference>
<evidence type="ECO:0000256" key="12">
    <source>
        <dbReference type="SAM" id="Phobius"/>
    </source>
</evidence>
<keyword evidence="5 12" id="KW-0812">Transmembrane</keyword>
<dbReference type="GO" id="GO:0046474">
    <property type="term" value="P:glycerophospholipid biosynthetic process"/>
    <property type="evidence" value="ECO:0007669"/>
    <property type="project" value="TreeGrafter"/>
</dbReference>
<name>A0A367YX62_9ACTN</name>
<evidence type="ECO:0000256" key="11">
    <source>
        <dbReference type="RuleBase" id="RU003750"/>
    </source>
</evidence>
<protein>
    <submittedName>
        <fullName evidence="13">CDP-alcohol phosphatidyltransferase family protein</fullName>
    </submittedName>
</protein>
<dbReference type="Proteomes" id="UP000252770">
    <property type="component" value="Unassembled WGS sequence"/>
</dbReference>
<evidence type="ECO:0000256" key="4">
    <source>
        <dbReference type="ARBA" id="ARBA00022679"/>
    </source>
</evidence>
<dbReference type="UniPathway" id="UPA00085"/>
<dbReference type="RefSeq" id="WP_114125869.1">
    <property type="nucleotide sequence ID" value="NZ_QOUI01000003.1"/>
</dbReference>
<proteinExistence type="inferred from homology"/>
<gene>
    <name evidence="13" type="ORF">DT076_06645</name>
</gene>